<evidence type="ECO:0000313" key="2">
    <source>
        <dbReference type="Proteomes" id="UP000274346"/>
    </source>
</evidence>
<evidence type="ECO:0000313" key="1">
    <source>
        <dbReference type="EMBL" id="VDR30093.1"/>
    </source>
</evidence>
<dbReference type="Proteomes" id="UP000274346">
    <property type="component" value="Chromosome"/>
</dbReference>
<name>A0A3P8M5T2_RAOTE</name>
<protein>
    <submittedName>
        <fullName evidence="1">Uncharacterized protein</fullName>
    </submittedName>
</protein>
<dbReference type="KEGG" id="rtg:NCTC13098_06526"/>
<accession>A0A3P8M5T2</accession>
<gene>
    <name evidence="1" type="ORF">NCTC13098_06526</name>
</gene>
<proteinExistence type="predicted"/>
<dbReference type="EMBL" id="LR131271">
    <property type="protein sequence ID" value="VDR30093.1"/>
    <property type="molecule type" value="Genomic_DNA"/>
</dbReference>
<organism evidence="1 2">
    <name type="scientific">Raoultella terrigena</name>
    <name type="common">Klebsiella terrigena</name>
    <dbReference type="NCBI Taxonomy" id="577"/>
    <lineage>
        <taxon>Bacteria</taxon>
        <taxon>Pseudomonadati</taxon>
        <taxon>Pseudomonadota</taxon>
        <taxon>Gammaproteobacteria</taxon>
        <taxon>Enterobacterales</taxon>
        <taxon>Enterobacteriaceae</taxon>
        <taxon>Klebsiella/Raoultella group</taxon>
        <taxon>Raoultella</taxon>
    </lineage>
</organism>
<dbReference type="AlphaFoldDB" id="A0A3P8M5T2"/>
<reference evidence="1 2" key="1">
    <citation type="submission" date="2018-12" db="EMBL/GenBank/DDBJ databases">
        <authorList>
            <consortium name="Pathogen Informatics"/>
        </authorList>
    </citation>
    <scope>NUCLEOTIDE SEQUENCE [LARGE SCALE GENOMIC DNA]</scope>
    <source>
        <strain evidence="1 2">NCTC13098</strain>
    </source>
</reference>
<sequence>MSGADTNILNNVAGAVHVNLCIRTLMACPAHAEKRLSGRLYLGRPEIQEAILHCNQR</sequence>